<comment type="pathway">
    <text evidence="1">tRNA modification; archaeosine-tRNA biosynthesis.</text>
</comment>
<reference evidence="5 6" key="1">
    <citation type="submission" date="2020-08" db="EMBL/GenBank/DDBJ databases">
        <authorList>
            <person name="Seo M.-J."/>
        </authorList>
    </citation>
    <scope>NUCLEOTIDE SEQUENCE [LARGE SCALE GENOMIC DNA]</scope>
    <source>
        <strain evidence="5 6">MBLA0160</strain>
    </source>
</reference>
<dbReference type="InterPro" id="IPR036895">
    <property type="entry name" value="Uracil-DNA_glycosylase-like_sf"/>
</dbReference>
<dbReference type="InterPro" id="IPR053418">
    <property type="entry name" value="Archaeosine_synthase_1"/>
</dbReference>
<dbReference type="Pfam" id="PF01702">
    <property type="entry name" value="TGT"/>
    <property type="match status" value="1"/>
</dbReference>
<dbReference type="InterPro" id="IPR004521">
    <property type="entry name" value="Uncharacterised_CHP00451"/>
</dbReference>
<dbReference type="NCBIfam" id="NF040592">
    <property type="entry name" value="tRNA_mod_ArcS"/>
    <property type="match status" value="1"/>
</dbReference>
<dbReference type="InterPro" id="IPR015947">
    <property type="entry name" value="PUA-like_sf"/>
</dbReference>
<evidence type="ECO:0000256" key="3">
    <source>
        <dbReference type="ARBA" id="ARBA00022694"/>
    </source>
</evidence>
<evidence type="ECO:0000259" key="4">
    <source>
        <dbReference type="SMART" id="SM00359"/>
    </source>
</evidence>
<sequence length="616" mass="67925">MTDYFEVYGRDGAARAGELRLADPLSTPALVDDSVEDGGSLWNEDREVPRGYRALLTVLPHRSFPAGTDEAVQDAFAVDYPDVDYPSAAVVTSDTAADHGADAYILSDAPGFVGHAAKFRDEIIAAREALPPDAALYLSGVATPRNAATLVYAGVDLLDAKRARVRGSEGFYLTREDERFLADLTELPCSCPACRGKRTVADVDPDADSAAAAEAREDPAVFDREDCADHNEYALEAELATVRRRIRDGRLRDYIEGQARHDQWLTAAFREFDDEYAYVEERTPVIRDAELTAASEDTLRRVEIQRFADRVTSRYRNRFANPLVLVPCSAKKPYSESQSHEQFHDAIQYRGHTVSMTSPIGVVPMELELTYPAQHYDAVVTGRWSEDEISFVANVLRQYLARNDYPRVIAHVPDGGYREVCERVEADLDVAFEYTVADHPTDTDSIANLMSTLDGELKYGKRERQHNTVKALADYQFGPDAGDDLFADVELQTTSRYPKIQVRDGEGEDADGNGGEQLATMVPQYGVLALTLAGARVWDESDAPTKRVEIDEFVPHGSVLAPGVVDADEGIRVGDEVVVEGPQAYAVGRARMFGREMAESTRGEAVQVRHVAEVDG</sequence>
<dbReference type="Gene3D" id="3.10.450.90">
    <property type="entry name" value="ArcTGT, C2 domain"/>
    <property type="match status" value="1"/>
</dbReference>
<dbReference type="InterPro" id="IPR038250">
    <property type="entry name" value="TGT_C2_sf"/>
</dbReference>
<dbReference type="GO" id="GO:0005737">
    <property type="term" value="C:cytoplasm"/>
    <property type="evidence" value="ECO:0007669"/>
    <property type="project" value="TreeGrafter"/>
</dbReference>
<dbReference type="Gene3D" id="3.40.50.10630">
    <property type="entry name" value="Uracil-DNA glycosylase-like"/>
    <property type="match status" value="1"/>
</dbReference>
<dbReference type="InterPro" id="IPR029402">
    <property type="entry name" value="TGT_C2"/>
</dbReference>
<dbReference type="Proteomes" id="UP000546257">
    <property type="component" value="Unassembled WGS sequence"/>
</dbReference>
<dbReference type="SUPFAM" id="SSF51713">
    <property type="entry name" value="tRNA-guanine transglycosylase"/>
    <property type="match status" value="1"/>
</dbReference>
<evidence type="ECO:0000256" key="2">
    <source>
        <dbReference type="ARBA" id="ARBA00008906"/>
    </source>
</evidence>
<dbReference type="PROSITE" id="PS50890">
    <property type="entry name" value="PUA"/>
    <property type="match status" value="1"/>
</dbReference>
<dbReference type="UniPathway" id="UPA00393"/>
<evidence type="ECO:0000313" key="6">
    <source>
        <dbReference type="Proteomes" id="UP000546257"/>
    </source>
</evidence>
<dbReference type="GO" id="GO:0002099">
    <property type="term" value="P:tRNA wobble guanine modification"/>
    <property type="evidence" value="ECO:0007669"/>
    <property type="project" value="TreeGrafter"/>
</dbReference>
<organism evidence="5 6">
    <name type="scientific">Halobellus ruber</name>
    <dbReference type="NCBI Taxonomy" id="2761102"/>
    <lineage>
        <taxon>Archaea</taxon>
        <taxon>Methanobacteriati</taxon>
        <taxon>Methanobacteriota</taxon>
        <taxon>Stenosarchaea group</taxon>
        <taxon>Halobacteria</taxon>
        <taxon>Halobacteriales</taxon>
        <taxon>Haloferacaceae</taxon>
        <taxon>Halobellus</taxon>
    </lineage>
</organism>
<dbReference type="Gene3D" id="2.30.130.10">
    <property type="entry name" value="PUA domain"/>
    <property type="match status" value="1"/>
</dbReference>
<dbReference type="InterPro" id="IPR002616">
    <property type="entry name" value="tRNA_ribo_trans-like"/>
</dbReference>
<dbReference type="InterPro" id="IPR036511">
    <property type="entry name" value="TGT-like_sf"/>
</dbReference>
<dbReference type="SUPFAM" id="SSF88802">
    <property type="entry name" value="Pre-PUA domain"/>
    <property type="match status" value="1"/>
</dbReference>
<dbReference type="InterPro" id="IPR050076">
    <property type="entry name" value="ArchSynthase1/Queuine_TRR"/>
</dbReference>
<keyword evidence="3" id="KW-0819">tRNA processing</keyword>
<dbReference type="InterPro" id="IPR002478">
    <property type="entry name" value="PUA"/>
</dbReference>
<accession>A0A7J9SKY4</accession>
<dbReference type="SUPFAM" id="SSF88697">
    <property type="entry name" value="PUA domain-like"/>
    <property type="match status" value="1"/>
</dbReference>
<protein>
    <submittedName>
        <fullName evidence="5">DUF5591 domain-containing protein</fullName>
    </submittedName>
</protein>
<dbReference type="NCBIfam" id="TIGR00451">
    <property type="entry name" value="unchar_dom_2"/>
    <property type="match status" value="1"/>
</dbReference>
<dbReference type="Pfam" id="PF01472">
    <property type="entry name" value="PUA"/>
    <property type="match status" value="1"/>
</dbReference>
<dbReference type="SMART" id="SM00359">
    <property type="entry name" value="PUA"/>
    <property type="match status" value="1"/>
</dbReference>
<comment type="caution">
    <text evidence="5">The sequence shown here is derived from an EMBL/GenBank/DDBJ whole genome shotgun (WGS) entry which is preliminary data.</text>
</comment>
<evidence type="ECO:0000256" key="1">
    <source>
        <dbReference type="ARBA" id="ARBA00005030"/>
    </source>
</evidence>
<dbReference type="Pfam" id="PF14810">
    <property type="entry name" value="TGT_C2"/>
    <property type="match status" value="1"/>
</dbReference>
<dbReference type="PANTHER" id="PTHR46499:SF2">
    <property type="entry name" value="ARCHAEOSINE SYNTHASE"/>
    <property type="match status" value="1"/>
</dbReference>
<dbReference type="Gene3D" id="3.20.20.105">
    <property type="entry name" value="Queuine tRNA-ribosyltransferase-like"/>
    <property type="match status" value="1"/>
</dbReference>
<dbReference type="EMBL" id="JACKXD010000004">
    <property type="protein sequence ID" value="MBB6647033.1"/>
    <property type="molecule type" value="Genomic_DNA"/>
</dbReference>
<gene>
    <name evidence="5" type="ORF">H5V44_12180</name>
</gene>
<dbReference type="InterPro" id="IPR036974">
    <property type="entry name" value="PUA_sf"/>
</dbReference>
<proteinExistence type="inferred from homology"/>
<dbReference type="AlphaFoldDB" id="A0A7J9SKY4"/>
<dbReference type="CDD" id="cd21149">
    <property type="entry name" value="PUA_archaeosine_TGT"/>
    <property type="match status" value="1"/>
</dbReference>
<dbReference type="RefSeq" id="WP_185193409.1">
    <property type="nucleotide sequence ID" value="NZ_JACKXD010000004.1"/>
</dbReference>
<dbReference type="SUPFAM" id="SSF52141">
    <property type="entry name" value="Uracil-DNA glycosylase-like"/>
    <property type="match status" value="1"/>
</dbReference>
<comment type="similarity">
    <text evidence="2">Belongs to the archaeosine synthase type 1 family.</text>
</comment>
<evidence type="ECO:0000313" key="5">
    <source>
        <dbReference type="EMBL" id="MBB6647033.1"/>
    </source>
</evidence>
<dbReference type="Pfam" id="PF17884">
    <property type="entry name" value="DUF5591"/>
    <property type="match status" value="1"/>
</dbReference>
<name>A0A7J9SKY4_9EURY</name>
<dbReference type="GO" id="GO:0003723">
    <property type="term" value="F:RNA binding"/>
    <property type="evidence" value="ECO:0007669"/>
    <property type="project" value="InterPro"/>
</dbReference>
<dbReference type="InterPro" id="IPR040777">
    <property type="entry name" value="DUF5591"/>
</dbReference>
<dbReference type="PANTHER" id="PTHR46499">
    <property type="entry name" value="QUEUINE TRNA-RIBOSYLTRANSFERASE"/>
    <property type="match status" value="1"/>
</dbReference>
<keyword evidence="6" id="KW-1185">Reference proteome</keyword>
<feature type="domain" description="PUA" evidence="4">
    <location>
        <begin position="546"/>
        <end position="613"/>
    </location>
</feature>